<proteinExistence type="predicted"/>
<sequence>MAGIPLTMAGEAIVYPAVPWSKRLFSLKTRSFPKGAVPRHLLGFLFKKGGDPATCAKETVDKRGATRVVAMNACISRLRKKG</sequence>
<reference evidence="1" key="1">
    <citation type="journal article" date="2014" name="Front. Microbiol.">
        <title>High frequency of phylogenetically diverse reductive dehalogenase-homologous genes in deep subseafloor sedimentary metagenomes.</title>
        <authorList>
            <person name="Kawai M."/>
            <person name="Futagami T."/>
            <person name="Toyoda A."/>
            <person name="Takaki Y."/>
            <person name="Nishi S."/>
            <person name="Hori S."/>
            <person name="Arai W."/>
            <person name="Tsubouchi T."/>
            <person name="Morono Y."/>
            <person name="Uchiyama I."/>
            <person name="Ito T."/>
            <person name="Fujiyama A."/>
            <person name="Inagaki F."/>
            <person name="Takami H."/>
        </authorList>
    </citation>
    <scope>NUCLEOTIDE SEQUENCE</scope>
    <source>
        <strain evidence="1">Expedition CK06-06</strain>
    </source>
</reference>
<name>X1QUW6_9ZZZZ</name>
<gene>
    <name evidence="1" type="ORF">S12H4_03951</name>
</gene>
<protein>
    <submittedName>
        <fullName evidence="1">Uncharacterized protein</fullName>
    </submittedName>
</protein>
<evidence type="ECO:0000313" key="1">
    <source>
        <dbReference type="EMBL" id="GAI72367.1"/>
    </source>
</evidence>
<dbReference type="EMBL" id="BARW01001162">
    <property type="protein sequence ID" value="GAI72367.1"/>
    <property type="molecule type" value="Genomic_DNA"/>
</dbReference>
<accession>X1QUW6</accession>
<comment type="caution">
    <text evidence="1">The sequence shown here is derived from an EMBL/GenBank/DDBJ whole genome shotgun (WGS) entry which is preliminary data.</text>
</comment>
<organism evidence="1">
    <name type="scientific">marine sediment metagenome</name>
    <dbReference type="NCBI Taxonomy" id="412755"/>
    <lineage>
        <taxon>unclassified sequences</taxon>
        <taxon>metagenomes</taxon>
        <taxon>ecological metagenomes</taxon>
    </lineage>
</organism>
<dbReference type="AlphaFoldDB" id="X1QUW6"/>